<name>C0DU64_EIKCO</name>
<organism evidence="1 2">
    <name type="scientific">Eikenella corrodens ATCC 23834</name>
    <dbReference type="NCBI Taxonomy" id="546274"/>
    <lineage>
        <taxon>Bacteria</taxon>
        <taxon>Pseudomonadati</taxon>
        <taxon>Pseudomonadota</taxon>
        <taxon>Betaproteobacteria</taxon>
        <taxon>Neisseriales</taxon>
        <taxon>Neisseriaceae</taxon>
        <taxon>Eikenella</taxon>
    </lineage>
</organism>
<sequence>METGSLRVCRPSGANAAKLREKQRTVGGKQPAKRLRLNRGGRLPETSAPIAEAITGAMRG</sequence>
<proteinExistence type="predicted"/>
<dbReference type="Proteomes" id="UP000005837">
    <property type="component" value="Unassembled WGS sequence"/>
</dbReference>
<gene>
    <name evidence="1" type="ORF">EIKCOROL_00895</name>
</gene>
<protein>
    <submittedName>
        <fullName evidence="1">Uncharacterized protein</fullName>
    </submittedName>
</protein>
<evidence type="ECO:0000313" key="1">
    <source>
        <dbReference type="EMBL" id="EEG24262.1"/>
    </source>
</evidence>
<accession>C0DU64</accession>
<comment type="caution">
    <text evidence="1">The sequence shown here is derived from an EMBL/GenBank/DDBJ whole genome shotgun (WGS) entry which is preliminary data.</text>
</comment>
<dbReference type="AlphaFoldDB" id="C0DU64"/>
<dbReference type="HOGENOM" id="CLU_2934074_0_0_4"/>
<reference evidence="1 2" key="1">
    <citation type="submission" date="2009-01" db="EMBL/GenBank/DDBJ databases">
        <authorList>
            <person name="Fulton L."/>
            <person name="Clifton S."/>
            <person name="Chinwalla A.T."/>
            <person name="Mitreva M."/>
            <person name="Sodergren E."/>
            <person name="Weinstock G."/>
            <person name="Clifton S."/>
            <person name="Dooling D.J."/>
            <person name="Fulton B."/>
            <person name="Minx P."/>
            <person name="Pepin K.H."/>
            <person name="Johnson M."/>
            <person name="Bhonagiri V."/>
            <person name="Nash W.E."/>
            <person name="Mardis E.R."/>
            <person name="Wilson R.K."/>
        </authorList>
    </citation>
    <scope>NUCLEOTIDE SEQUENCE [LARGE SCALE GENOMIC DNA]</scope>
    <source>
        <strain evidence="1 2">ATCC 23834</strain>
    </source>
</reference>
<evidence type="ECO:0000313" key="2">
    <source>
        <dbReference type="Proteomes" id="UP000005837"/>
    </source>
</evidence>
<dbReference type="EMBL" id="ACEA01000017">
    <property type="protein sequence ID" value="EEG24262.1"/>
    <property type="molecule type" value="Genomic_DNA"/>
</dbReference>